<proteinExistence type="predicted"/>
<name>A0ACC2WJI9_9TREE</name>
<keyword evidence="2" id="KW-1185">Reference proteome</keyword>
<sequence length="241" mass="26578">MSALSTNHTPPGSQGSIFSANPTTLQVSFPPFMTQRTPIDMAPDGPRVSLMGSYEEQSMIPDSVSITHTSELSEDPGDDRSIAWQKGSVTIEGEHGYQDGQESGNPSMERGSRPTLEVTVDWIGESLDESMRNSIKEIVKREAKRYDDDEYPGPGNDFSALLERIGSALSAAFGWAVDKLDSTKEYWGRKLLVGFLVVRGVATIIWVDYVSYPQIAAQVWSTWRTPLMLEATILDRSHGCV</sequence>
<evidence type="ECO:0000313" key="2">
    <source>
        <dbReference type="Proteomes" id="UP001230649"/>
    </source>
</evidence>
<dbReference type="EMBL" id="JASBWS010000018">
    <property type="protein sequence ID" value="KAJ9111591.1"/>
    <property type="molecule type" value="Genomic_DNA"/>
</dbReference>
<protein>
    <submittedName>
        <fullName evidence="1">Uncharacterized protein</fullName>
    </submittedName>
</protein>
<dbReference type="Proteomes" id="UP001230649">
    <property type="component" value="Unassembled WGS sequence"/>
</dbReference>
<comment type="caution">
    <text evidence="1">The sequence shown here is derived from an EMBL/GenBank/DDBJ whole genome shotgun (WGS) entry which is preliminary data.</text>
</comment>
<accession>A0ACC2WJI9</accession>
<gene>
    <name evidence="1" type="ORF">QFC20_002566</name>
</gene>
<organism evidence="1 2">
    <name type="scientific">Naganishia adeliensis</name>
    <dbReference type="NCBI Taxonomy" id="92952"/>
    <lineage>
        <taxon>Eukaryota</taxon>
        <taxon>Fungi</taxon>
        <taxon>Dikarya</taxon>
        <taxon>Basidiomycota</taxon>
        <taxon>Agaricomycotina</taxon>
        <taxon>Tremellomycetes</taxon>
        <taxon>Filobasidiales</taxon>
        <taxon>Filobasidiaceae</taxon>
        <taxon>Naganishia</taxon>
    </lineage>
</organism>
<reference evidence="1" key="1">
    <citation type="submission" date="2023-04" db="EMBL/GenBank/DDBJ databases">
        <title>Draft Genome sequencing of Naganishia species isolated from polar environments using Oxford Nanopore Technology.</title>
        <authorList>
            <person name="Leo P."/>
            <person name="Venkateswaran K."/>
        </authorList>
    </citation>
    <scope>NUCLEOTIDE SEQUENCE</scope>
    <source>
        <strain evidence="1">MNA-CCFEE 5262</strain>
    </source>
</reference>
<evidence type="ECO:0000313" key="1">
    <source>
        <dbReference type="EMBL" id="KAJ9111591.1"/>
    </source>
</evidence>